<evidence type="ECO:0000256" key="4">
    <source>
        <dbReference type="ARBA" id="ARBA00023002"/>
    </source>
</evidence>
<dbReference type="Pfam" id="PF00890">
    <property type="entry name" value="FAD_binding_2"/>
    <property type="match status" value="1"/>
</dbReference>
<keyword evidence="7" id="KW-1185">Reference proteome</keyword>
<dbReference type="PRINTS" id="PR00411">
    <property type="entry name" value="PNDRDTASEI"/>
</dbReference>
<accession>A0A3N6MEP6</accession>
<sequence>MDRGSRDSSNHAEGAVAIPGVAATPVRWGGTMSADPVEGTEEVDVIVVGGGGAGMAAAAAAAESEPDADVVLLQKLDELGGTTTMAMGSYAAANTDLQAERGIDDSAAAHAADLGRFLRAAADPTERHPILDRQQALEETDDRRLRRLLVENAGETLSWLEDLGCEHVGPYWEPPHRVPRLHQIVPDTDAYADVLGDQLRDRGVEVLLRTRARQLVTENGRIVGVNAETESGSRTIRSRNGVVLATGDYHSSQRLRERYTTDSGTPPITEFNTGDGHQMAAEVGARLVGMDVQLLFLRMGAPLYTSPDVAALVEDGAVIVNERGERFVTEAVDYEQLLYATVDQPGSCLYVVFDESIASRYTEWPNYLSTLGKDGKMWGYVDDYLEYGGLHRSESLEALAEKVGIPTDTLATTLTEYNDGVEIGAHVVDPMGRERTRRRLREPPFYALGPVNAYAGSAEGGIDVTAEMAALDEGGEPIKGLYAAGSAAGSVQLFGHGHHLPWAFTTGRIAGRAAVDDRDHD</sequence>
<reference evidence="6 7" key="1">
    <citation type="submission" date="2018-10" db="EMBL/GenBank/DDBJ databases">
        <title>Natrarchaeobius chitinivorans gen. nov., sp. nov., and Natrarchaeobius haloalkaliphilus sp. nov., alkaliphilic, chitin-utilizing haloarchaea from hypersaline alkaline lakes.</title>
        <authorList>
            <person name="Sorokin D.Y."/>
            <person name="Elcheninov A.G."/>
            <person name="Kostrikina N.A."/>
            <person name="Bale N.J."/>
            <person name="Sinninghe Damste J.S."/>
            <person name="Khijniak T.V."/>
            <person name="Kublanov I.V."/>
            <person name="Toshchakov S.V."/>
        </authorList>
    </citation>
    <scope>NUCLEOTIDE SEQUENCE [LARGE SCALE GENOMIC DNA]</scope>
    <source>
        <strain evidence="6 7">AArcht7</strain>
    </source>
</reference>
<evidence type="ECO:0000256" key="3">
    <source>
        <dbReference type="ARBA" id="ARBA00022827"/>
    </source>
</evidence>
<dbReference type="Proteomes" id="UP000281431">
    <property type="component" value="Unassembled WGS sequence"/>
</dbReference>
<dbReference type="SUPFAM" id="SSF56425">
    <property type="entry name" value="Succinate dehydrogenase/fumarate reductase flavoprotein, catalytic domain"/>
    <property type="match status" value="1"/>
</dbReference>
<dbReference type="AlphaFoldDB" id="A0A3N6MEP6"/>
<keyword evidence="2" id="KW-0285">Flavoprotein</keyword>
<protein>
    <submittedName>
        <fullName evidence="6">FAD-dependent oxidoreductase</fullName>
    </submittedName>
</protein>
<evidence type="ECO:0000313" key="6">
    <source>
        <dbReference type="EMBL" id="RQH02379.1"/>
    </source>
</evidence>
<dbReference type="InterPro" id="IPR027477">
    <property type="entry name" value="Succ_DH/fumarate_Rdtase_cat_sf"/>
</dbReference>
<evidence type="ECO:0000256" key="1">
    <source>
        <dbReference type="ARBA" id="ARBA00001974"/>
    </source>
</evidence>
<gene>
    <name evidence="6" type="ORF">EA472_03495</name>
</gene>
<name>A0A3N6MEP6_NATCH</name>
<comment type="cofactor">
    <cofactor evidence="1">
        <name>FAD</name>
        <dbReference type="ChEBI" id="CHEBI:57692"/>
    </cofactor>
</comment>
<evidence type="ECO:0000313" key="7">
    <source>
        <dbReference type="Proteomes" id="UP000281431"/>
    </source>
</evidence>
<dbReference type="GO" id="GO:0016491">
    <property type="term" value="F:oxidoreductase activity"/>
    <property type="evidence" value="ECO:0007669"/>
    <property type="project" value="UniProtKB-KW"/>
</dbReference>
<dbReference type="InterPro" id="IPR036188">
    <property type="entry name" value="FAD/NAD-bd_sf"/>
</dbReference>
<keyword evidence="4" id="KW-0560">Oxidoreductase</keyword>
<proteinExistence type="predicted"/>
<dbReference type="PANTHER" id="PTHR43400">
    <property type="entry name" value="FUMARATE REDUCTASE"/>
    <property type="match status" value="1"/>
</dbReference>
<dbReference type="InterPro" id="IPR050315">
    <property type="entry name" value="FAD-oxidoreductase_2"/>
</dbReference>
<evidence type="ECO:0000256" key="2">
    <source>
        <dbReference type="ARBA" id="ARBA00022630"/>
    </source>
</evidence>
<feature type="domain" description="FAD-dependent oxidoreductase 2 FAD-binding" evidence="5">
    <location>
        <begin position="44"/>
        <end position="491"/>
    </location>
</feature>
<dbReference type="SUPFAM" id="SSF51905">
    <property type="entry name" value="FAD/NAD(P)-binding domain"/>
    <property type="match status" value="1"/>
</dbReference>
<keyword evidence="3" id="KW-0274">FAD</keyword>
<dbReference type="Gene3D" id="3.90.700.10">
    <property type="entry name" value="Succinate dehydrogenase/fumarate reductase flavoprotein, catalytic domain"/>
    <property type="match status" value="1"/>
</dbReference>
<dbReference type="InterPro" id="IPR003953">
    <property type="entry name" value="FAD-dep_OxRdtase_2_FAD-bd"/>
</dbReference>
<evidence type="ECO:0000259" key="5">
    <source>
        <dbReference type="Pfam" id="PF00890"/>
    </source>
</evidence>
<comment type="caution">
    <text evidence="6">The sequence shown here is derived from an EMBL/GenBank/DDBJ whole genome shotgun (WGS) entry which is preliminary data.</text>
</comment>
<organism evidence="6 7">
    <name type="scientific">Natrarchaeobius chitinivorans</name>
    <dbReference type="NCBI Taxonomy" id="1679083"/>
    <lineage>
        <taxon>Archaea</taxon>
        <taxon>Methanobacteriati</taxon>
        <taxon>Methanobacteriota</taxon>
        <taxon>Stenosarchaea group</taxon>
        <taxon>Halobacteria</taxon>
        <taxon>Halobacteriales</taxon>
        <taxon>Natrialbaceae</taxon>
        <taxon>Natrarchaeobius</taxon>
    </lineage>
</organism>
<dbReference type="PANTHER" id="PTHR43400:SF7">
    <property type="entry name" value="FAD-DEPENDENT OXIDOREDUCTASE 2 FAD BINDING DOMAIN-CONTAINING PROTEIN"/>
    <property type="match status" value="1"/>
</dbReference>
<dbReference type="EMBL" id="REFZ01000002">
    <property type="protein sequence ID" value="RQH02379.1"/>
    <property type="molecule type" value="Genomic_DNA"/>
</dbReference>
<dbReference type="Gene3D" id="3.50.50.60">
    <property type="entry name" value="FAD/NAD(P)-binding domain"/>
    <property type="match status" value="1"/>
</dbReference>